<organism evidence="1 2">
    <name type="scientific">Nocardia cyriacigeorgica</name>
    <dbReference type="NCBI Taxonomy" id="135487"/>
    <lineage>
        <taxon>Bacteria</taxon>
        <taxon>Bacillati</taxon>
        <taxon>Actinomycetota</taxon>
        <taxon>Actinomycetes</taxon>
        <taxon>Mycobacteriales</taxon>
        <taxon>Nocardiaceae</taxon>
        <taxon>Nocardia</taxon>
    </lineage>
</organism>
<feature type="non-terminal residue" evidence="1">
    <location>
        <position position="1"/>
    </location>
</feature>
<evidence type="ECO:0000313" key="1">
    <source>
        <dbReference type="EMBL" id="NEW37256.1"/>
    </source>
</evidence>
<gene>
    <name evidence="1" type="ORF">GV791_32590</name>
</gene>
<protein>
    <recommendedName>
        <fullName evidence="3">Condensation domain-containing protein</fullName>
    </recommendedName>
</protein>
<proteinExistence type="predicted"/>
<evidence type="ECO:0008006" key="3">
    <source>
        <dbReference type="Google" id="ProtNLM"/>
    </source>
</evidence>
<sequence>LREGPAPTGVPAEITYATDLFDESTIARYARMLLRVLRGITGDSGAVVADLPLMDTAEQRRVIELGDATAVRPARRAAASLSLEPTSIAGPAV</sequence>
<reference evidence="1 2" key="1">
    <citation type="submission" date="2020-01" db="EMBL/GenBank/DDBJ databases">
        <title>Genetics and antimicrobial susceptibilities of Nocardia species isolated from the soil; a comparison with species isolated from humans.</title>
        <authorList>
            <person name="Carrasco G."/>
            <person name="Monzon S."/>
            <person name="Sansegundo M."/>
            <person name="Garcia E."/>
            <person name="Garrido N."/>
            <person name="Medina M.J."/>
            <person name="Villalon P."/>
            <person name="Ramirez-Arocha A.C."/>
            <person name="Jimenez P."/>
            <person name="Cuesta I."/>
            <person name="Valdezate S."/>
        </authorList>
    </citation>
    <scope>NUCLEOTIDE SEQUENCE [LARGE SCALE GENOMIC DNA]</scope>
    <source>
        <strain evidence="1 2">CNM20110626</strain>
    </source>
</reference>
<evidence type="ECO:0000313" key="2">
    <source>
        <dbReference type="Proteomes" id="UP000471166"/>
    </source>
</evidence>
<accession>A0A6P1D149</accession>
<comment type="caution">
    <text evidence="1">The sequence shown here is derived from an EMBL/GenBank/DDBJ whole genome shotgun (WGS) entry which is preliminary data.</text>
</comment>
<dbReference type="Proteomes" id="UP000471166">
    <property type="component" value="Unassembled WGS sequence"/>
</dbReference>
<dbReference type="Gene3D" id="3.30.559.30">
    <property type="entry name" value="Nonribosomal peptide synthetase, condensation domain"/>
    <property type="match status" value="1"/>
</dbReference>
<name>A0A6P1D149_9NOCA</name>
<feature type="non-terminal residue" evidence="1">
    <location>
        <position position="93"/>
    </location>
</feature>
<dbReference type="AlphaFoldDB" id="A0A6P1D149"/>
<dbReference type="EMBL" id="JAAGVB010000574">
    <property type="protein sequence ID" value="NEW37256.1"/>
    <property type="molecule type" value="Genomic_DNA"/>
</dbReference>